<reference evidence="1 2" key="1">
    <citation type="submission" date="2022-03" db="EMBL/GenBank/DDBJ databases">
        <title>Chryseobacterium sp. isolated from particulate matters in swine house.</title>
        <authorList>
            <person name="Won M."/>
            <person name="Kim S.-J."/>
            <person name="Kwon S.-W."/>
        </authorList>
    </citation>
    <scope>NUCLEOTIDE SEQUENCE [LARGE SCALE GENOMIC DNA]</scope>
    <source>
        <strain evidence="1 2">SC2-2</strain>
    </source>
</reference>
<gene>
    <name evidence="1" type="ORF">MTP09_03340</name>
</gene>
<keyword evidence="2" id="KW-1185">Reference proteome</keyword>
<accession>A0ABY4BU13</accession>
<sequence length="97" mass="11275">MKKLFFISSLVLAGFCLNSCERDEEDNNCVENVQQKVDIMMTAYNKFIANQNYSNCSDLKQKWFIAVEAMENCHNFDATYLNPIKQQMRDLDCGVFP</sequence>
<dbReference type="EMBL" id="CP094532">
    <property type="protein sequence ID" value="UOE41687.1"/>
    <property type="molecule type" value="Genomic_DNA"/>
</dbReference>
<dbReference type="RefSeq" id="WP_243550552.1">
    <property type="nucleotide sequence ID" value="NZ_CP094532.1"/>
</dbReference>
<evidence type="ECO:0000313" key="1">
    <source>
        <dbReference type="EMBL" id="UOE41687.1"/>
    </source>
</evidence>
<evidence type="ECO:0008006" key="3">
    <source>
        <dbReference type="Google" id="ProtNLM"/>
    </source>
</evidence>
<name>A0ABY4BU13_9FLAO</name>
<organism evidence="1 2">
    <name type="scientific">Chryseobacterium suipulveris</name>
    <dbReference type="NCBI Taxonomy" id="2929800"/>
    <lineage>
        <taxon>Bacteria</taxon>
        <taxon>Pseudomonadati</taxon>
        <taxon>Bacteroidota</taxon>
        <taxon>Flavobacteriia</taxon>
        <taxon>Flavobacteriales</taxon>
        <taxon>Weeksellaceae</taxon>
        <taxon>Chryseobacterium group</taxon>
        <taxon>Chryseobacterium</taxon>
    </lineage>
</organism>
<proteinExistence type="predicted"/>
<evidence type="ECO:0000313" key="2">
    <source>
        <dbReference type="Proteomes" id="UP000831460"/>
    </source>
</evidence>
<protein>
    <recommendedName>
        <fullName evidence="3">Lipoprotein</fullName>
    </recommendedName>
</protein>
<dbReference type="Proteomes" id="UP000831460">
    <property type="component" value="Chromosome"/>
</dbReference>